<dbReference type="GO" id="GO:0046872">
    <property type="term" value="F:metal ion binding"/>
    <property type="evidence" value="ECO:0007669"/>
    <property type="project" value="UniProtKB-KW"/>
</dbReference>
<accession>A0A2A6E155</accession>
<evidence type="ECO:0000256" key="7">
    <source>
        <dbReference type="ARBA" id="ARBA00022801"/>
    </source>
</evidence>
<evidence type="ECO:0000256" key="12">
    <source>
        <dbReference type="ARBA" id="ARBA00023211"/>
    </source>
</evidence>
<protein>
    <recommendedName>
        <fullName evidence="4 13">CRISPR-associated exonuclease Cas4</fullName>
        <ecNumber evidence="3 13">3.1.12.1</ecNumber>
    </recommendedName>
</protein>
<comment type="similarity">
    <text evidence="2 13">Belongs to the CRISPR-associated exonuclease Cas4 family.</text>
</comment>
<dbReference type="Proteomes" id="UP000243688">
    <property type="component" value="Unassembled WGS sequence"/>
</dbReference>
<evidence type="ECO:0000256" key="1">
    <source>
        <dbReference type="ARBA" id="ARBA00001966"/>
    </source>
</evidence>
<keyword evidence="6 13" id="KW-0479">Metal-binding</keyword>
<dbReference type="PANTHER" id="PTHR36531:SF6">
    <property type="entry name" value="DNA REPLICATION ATP-DEPENDENT HELICASE_NUCLEASE DNA2"/>
    <property type="match status" value="1"/>
</dbReference>
<evidence type="ECO:0000256" key="6">
    <source>
        <dbReference type="ARBA" id="ARBA00022723"/>
    </source>
</evidence>
<dbReference type="GO" id="GO:0004527">
    <property type="term" value="F:exonuclease activity"/>
    <property type="evidence" value="ECO:0007669"/>
    <property type="project" value="UniProtKB-KW"/>
</dbReference>
<proteinExistence type="inferred from homology"/>
<keyword evidence="12 13" id="KW-0464">Manganese</keyword>
<feature type="domain" description="DUF83" evidence="14">
    <location>
        <begin position="110"/>
        <end position="205"/>
    </location>
</feature>
<evidence type="ECO:0000256" key="9">
    <source>
        <dbReference type="ARBA" id="ARBA00023004"/>
    </source>
</evidence>
<evidence type="ECO:0000313" key="15">
    <source>
        <dbReference type="EMBL" id="PDO10539.1"/>
    </source>
</evidence>
<dbReference type="InterPro" id="IPR011604">
    <property type="entry name" value="PDDEXK-like_dom_sf"/>
</dbReference>
<gene>
    <name evidence="15" type="ORF">BLM47_06600</name>
</gene>
<comment type="cofactor">
    <cofactor evidence="13">
        <name>Mg(2+)</name>
        <dbReference type="ChEBI" id="CHEBI:18420"/>
    </cofactor>
    <cofactor evidence="13">
        <name>Mn(2+)</name>
        <dbReference type="ChEBI" id="CHEBI:29035"/>
    </cofactor>
    <text evidence="13">Mg(2+) or Mn(2+) required for ssDNA cleavage activity.</text>
</comment>
<dbReference type="EC" id="3.1.12.1" evidence="3 13"/>
<reference evidence="15 16" key="1">
    <citation type="submission" date="2016-12" db="EMBL/GenBank/DDBJ databases">
        <title>Candidatus Reconcilibacillus cellulovorans genome.</title>
        <authorList>
            <person name="Kolinko S."/>
            <person name="Wu Y.-W."/>
            <person name="Tachea F."/>
            <person name="Denzel E."/>
            <person name="Hiras J."/>
            <person name="Baecker N."/>
            <person name="Chan L.J."/>
            <person name="Eichorst S.A."/>
            <person name="Frey D."/>
            <person name="Adams P.D."/>
            <person name="Pray T."/>
            <person name="Tanjore D."/>
            <person name="Petzold C.J."/>
            <person name="Gladden J.M."/>
            <person name="Simmons B.A."/>
            <person name="Singer S.W."/>
        </authorList>
    </citation>
    <scope>NUCLEOTIDE SEQUENCE [LARGE SCALE GENOMIC DNA]</scope>
    <source>
        <strain evidence="15">JTherm</strain>
    </source>
</reference>
<comment type="cofactor">
    <cofactor evidence="1">
        <name>[4Fe-4S] cluster</name>
        <dbReference type="ChEBI" id="CHEBI:49883"/>
    </cofactor>
</comment>
<comment type="function">
    <text evidence="13">CRISPR (clustered regularly interspaced short palindromic repeat) is an adaptive immune system that provides protection against mobile genetic elements (viruses, transposable elements and conjugative plasmids). CRISPR clusters contain sequences complementary to antecedent mobile elements and target invading nucleic acids. CRISPR clusters are transcribed and processed into CRISPR RNA (crRNA).</text>
</comment>
<evidence type="ECO:0000259" key="14">
    <source>
        <dbReference type="Pfam" id="PF01930"/>
    </source>
</evidence>
<keyword evidence="8 13" id="KW-0269">Exonuclease</keyword>
<keyword evidence="7 13" id="KW-0378">Hydrolase</keyword>
<dbReference type="GO" id="GO:0051536">
    <property type="term" value="F:iron-sulfur cluster binding"/>
    <property type="evidence" value="ECO:0007669"/>
    <property type="project" value="UniProtKB-KW"/>
</dbReference>
<evidence type="ECO:0000256" key="10">
    <source>
        <dbReference type="ARBA" id="ARBA00023014"/>
    </source>
</evidence>
<evidence type="ECO:0000313" key="16">
    <source>
        <dbReference type="Proteomes" id="UP000243688"/>
    </source>
</evidence>
<dbReference type="InterPro" id="IPR051827">
    <property type="entry name" value="Cas4_exonuclease"/>
</dbReference>
<keyword evidence="11 13" id="KW-0051">Antiviral defense</keyword>
<dbReference type="PANTHER" id="PTHR36531">
    <property type="entry name" value="CRISPR-ASSOCIATED EXONUCLEASE CAS4"/>
    <property type="match status" value="1"/>
</dbReference>
<keyword evidence="9 13" id="KW-0408">Iron</keyword>
<organism evidence="15 16">
    <name type="scientific">Candidatus Reconcilbacillus cellulovorans</name>
    <dbReference type="NCBI Taxonomy" id="1906605"/>
    <lineage>
        <taxon>Bacteria</taxon>
        <taxon>Bacillati</taxon>
        <taxon>Bacillota</taxon>
        <taxon>Bacilli</taxon>
        <taxon>Bacillales</taxon>
        <taxon>Paenibacillaceae</taxon>
        <taxon>Candidatus Reconcilbacillus</taxon>
    </lineage>
</organism>
<dbReference type="Pfam" id="PF01930">
    <property type="entry name" value="Cas_Cas4"/>
    <property type="match status" value="1"/>
</dbReference>
<comment type="cofactor">
    <cofactor evidence="13">
        <name>iron-sulfur cluster</name>
        <dbReference type="ChEBI" id="CHEBI:30408"/>
    </cofactor>
</comment>
<evidence type="ECO:0000256" key="2">
    <source>
        <dbReference type="ARBA" id="ARBA00009189"/>
    </source>
</evidence>
<dbReference type="NCBIfam" id="TIGR00372">
    <property type="entry name" value="cas4"/>
    <property type="match status" value="1"/>
</dbReference>
<keyword evidence="10 13" id="KW-0411">Iron-sulfur</keyword>
<evidence type="ECO:0000256" key="5">
    <source>
        <dbReference type="ARBA" id="ARBA00022722"/>
    </source>
</evidence>
<keyword evidence="5 13" id="KW-0540">Nuclease</keyword>
<dbReference type="EMBL" id="MOXJ01000013">
    <property type="protein sequence ID" value="PDO10539.1"/>
    <property type="molecule type" value="Genomic_DNA"/>
</dbReference>
<evidence type="ECO:0000256" key="13">
    <source>
        <dbReference type="RuleBase" id="RU365022"/>
    </source>
</evidence>
<evidence type="ECO:0000256" key="3">
    <source>
        <dbReference type="ARBA" id="ARBA00012768"/>
    </source>
</evidence>
<evidence type="ECO:0000256" key="4">
    <source>
        <dbReference type="ARBA" id="ARBA00020049"/>
    </source>
</evidence>
<dbReference type="GO" id="GO:0051607">
    <property type="term" value="P:defense response to virus"/>
    <property type="evidence" value="ECO:0007669"/>
    <property type="project" value="UniProtKB-KW"/>
</dbReference>
<dbReference type="InterPro" id="IPR022765">
    <property type="entry name" value="Dna2/Cas4_DUF83"/>
</dbReference>
<comment type="caution">
    <text evidence="15">The sequence shown here is derived from an EMBL/GenBank/DDBJ whole genome shotgun (WGS) entry which is preliminary data.</text>
</comment>
<sequence length="228" mass="26771">MSGGDAKPMLMLSGVQHFAFCRRQWALIHIEQEWRENVRTFEGRLLHERVDDGLFESRGDVLIARSLHVASERLGVYGIVDVVEFHALAEGEPADDAVRLPGRRGLWKPRPVEYKRGRPKADDWDRIQLCAQAMCLEDMFGVRVPEGWLYYGETRHRHPVRFDDELRRRVVELFSLMHEWFERGYTPPPVRTPKCRNCSLKDICLPKLDRDRSNDYLEKHLSEIEEDT</sequence>
<dbReference type="Gene3D" id="3.90.320.10">
    <property type="match status" value="1"/>
</dbReference>
<evidence type="ECO:0000256" key="8">
    <source>
        <dbReference type="ARBA" id="ARBA00022839"/>
    </source>
</evidence>
<dbReference type="AlphaFoldDB" id="A0A2A6E155"/>
<evidence type="ECO:0000256" key="11">
    <source>
        <dbReference type="ARBA" id="ARBA00023118"/>
    </source>
</evidence>
<dbReference type="InterPro" id="IPR013343">
    <property type="entry name" value="CRISPR-assoc_prot_Cas4"/>
</dbReference>
<name>A0A2A6E155_9BACL</name>